<sequence length="289" mass="33491">MALSKIKEDLLVLGYPNIQLMDDEDVAEVFNAKRRTSFLKWFLDKVGGFILPADEKKLHSILGDTLSDLGLCLHSQKDKFVNGDLSLNIADQFTIFLRILDYLKVEAYGQEISKNKNHATFVKMEELEDCVNMDINLFYDNGPFIGITQNERNLKMNQLEDKINMLEIDELITEDVICDVIPVTESFCNSTLSLQFTLHKFYEVVDNLYIFDKTKVSREMCDEHFDLKLYHAKKIMESIKEYIQNINTIIGFQEQTVPSIINMDAKYLKVLVETTESARELINIQNLFK</sequence>
<evidence type="ECO:0000313" key="2">
    <source>
        <dbReference type="RefSeq" id="XP_017784544.1"/>
    </source>
</evidence>
<protein>
    <submittedName>
        <fullName evidence="2 3">Uncharacterized protein LOC108568124</fullName>
    </submittedName>
</protein>
<gene>
    <name evidence="2 3" type="primary">LOC108568124</name>
</gene>
<reference evidence="2 3" key="1">
    <citation type="submission" date="2025-05" db="UniProtKB">
        <authorList>
            <consortium name="RefSeq"/>
        </authorList>
    </citation>
    <scope>IDENTIFICATION</scope>
    <source>
        <tissue evidence="2 3">Whole Larva</tissue>
    </source>
</reference>
<keyword evidence="1" id="KW-1185">Reference proteome</keyword>
<organism evidence="1 3">
    <name type="scientific">Nicrophorus vespilloides</name>
    <name type="common">Boreal carrion beetle</name>
    <dbReference type="NCBI Taxonomy" id="110193"/>
    <lineage>
        <taxon>Eukaryota</taxon>
        <taxon>Metazoa</taxon>
        <taxon>Ecdysozoa</taxon>
        <taxon>Arthropoda</taxon>
        <taxon>Hexapoda</taxon>
        <taxon>Insecta</taxon>
        <taxon>Pterygota</taxon>
        <taxon>Neoptera</taxon>
        <taxon>Endopterygota</taxon>
        <taxon>Coleoptera</taxon>
        <taxon>Polyphaga</taxon>
        <taxon>Staphyliniformia</taxon>
        <taxon>Silphidae</taxon>
        <taxon>Nicrophorinae</taxon>
        <taxon>Nicrophorus</taxon>
    </lineage>
</organism>
<proteinExistence type="predicted"/>
<dbReference type="Proteomes" id="UP000695000">
    <property type="component" value="Unplaced"/>
</dbReference>
<dbReference type="RefSeq" id="XP_017784545.1">
    <property type="nucleotide sequence ID" value="XM_017929056.1"/>
</dbReference>
<accession>A0ABM1NCJ5</accession>
<dbReference type="RefSeq" id="XP_017784544.1">
    <property type="nucleotide sequence ID" value="XM_017929055.1"/>
</dbReference>
<name>A0ABM1NCJ5_NICVS</name>
<evidence type="ECO:0000313" key="1">
    <source>
        <dbReference type="Proteomes" id="UP000695000"/>
    </source>
</evidence>
<dbReference type="GeneID" id="108568124"/>
<evidence type="ECO:0000313" key="3">
    <source>
        <dbReference type="RefSeq" id="XP_017784545.1"/>
    </source>
</evidence>